<dbReference type="GO" id="GO:0006744">
    <property type="term" value="P:ubiquinone biosynthetic process"/>
    <property type="evidence" value="ECO:0007669"/>
    <property type="project" value="UniProtKB-UniRule"/>
</dbReference>
<comment type="pathway">
    <text evidence="1">Cofactor biosynthesis; ubiquinone biosynthesis.</text>
</comment>
<keyword evidence="3" id="KW-1185">Reference proteome</keyword>
<comment type="subcellular location">
    <subcellularLocation>
        <location evidence="1">Cytoplasm</location>
    </subcellularLocation>
</comment>
<dbReference type="Proteomes" id="UP000318405">
    <property type="component" value="Unassembled WGS sequence"/>
</dbReference>
<dbReference type="AlphaFoldDB" id="A0A556B025"/>
<dbReference type="RefSeq" id="WP_143946430.1">
    <property type="nucleotide sequence ID" value="NZ_BAABMB010000001.1"/>
</dbReference>
<dbReference type="GO" id="GO:0005737">
    <property type="term" value="C:cytoplasm"/>
    <property type="evidence" value="ECO:0007669"/>
    <property type="project" value="UniProtKB-SubCell"/>
</dbReference>
<keyword evidence="1" id="KW-0831">Ubiquinone biosynthesis</keyword>
<keyword evidence="1" id="KW-0963">Cytoplasm</keyword>
<gene>
    <name evidence="1" type="primary">ubiK</name>
    <name evidence="2" type="ORF">FOZ76_01875</name>
</gene>
<dbReference type="UniPathway" id="UPA00232"/>
<proteinExistence type="inferred from homology"/>
<comment type="function">
    <text evidence="1">Required for efficient ubiquinone (coenzyme Q) biosynthesis. UbiK is probably an accessory factor of Ubi enzymes and facilitates ubiquinone biosynthesis by acting as an assembly factor, a targeting factor, or both.</text>
</comment>
<dbReference type="Pfam" id="PF04380">
    <property type="entry name" value="BMFP"/>
    <property type="match status" value="1"/>
</dbReference>
<dbReference type="HAMAP" id="MF_02216">
    <property type="entry name" value="UbiK"/>
    <property type="match status" value="1"/>
</dbReference>
<evidence type="ECO:0000313" key="2">
    <source>
        <dbReference type="EMBL" id="TSH98523.1"/>
    </source>
</evidence>
<comment type="similarity">
    <text evidence="1">Belongs to the UbiK family.</text>
</comment>
<dbReference type="InterPro" id="IPR007475">
    <property type="entry name" value="UbiK"/>
</dbReference>
<name>A0A556B025_9BURK</name>
<sequence>MNRNSWMDELQKNLSDLIARSPAADVQRNVKAMMTDAFGRLDLVTREEFDVQAELLARTRARVEALETRLQRLEAGERATPPAPPEGDMAL</sequence>
<dbReference type="EMBL" id="VLTJ01000004">
    <property type="protein sequence ID" value="TSH98523.1"/>
    <property type="molecule type" value="Genomic_DNA"/>
</dbReference>
<evidence type="ECO:0000313" key="3">
    <source>
        <dbReference type="Proteomes" id="UP000318405"/>
    </source>
</evidence>
<dbReference type="PANTHER" id="PTHR38040">
    <property type="entry name" value="UBIQUINONE BIOSYNTHESIS ACCESSORY FACTOR UBIK"/>
    <property type="match status" value="1"/>
</dbReference>
<reference evidence="2 3" key="1">
    <citation type="submission" date="2019-07" db="EMBL/GenBank/DDBJ databases">
        <title>Qingshengfaniella alkalisoli gen. nov., sp. nov., isolated from saline soil.</title>
        <authorList>
            <person name="Xu L."/>
            <person name="Huang X.-X."/>
            <person name="Sun J.-Q."/>
        </authorList>
    </citation>
    <scope>NUCLEOTIDE SEQUENCE [LARGE SCALE GENOMIC DNA]</scope>
    <source>
        <strain evidence="2 3">DSM 27279</strain>
    </source>
</reference>
<dbReference type="OrthoDB" id="5297354at2"/>
<organism evidence="2 3">
    <name type="scientific">Verticiella sediminum</name>
    <dbReference type="NCBI Taxonomy" id="1247510"/>
    <lineage>
        <taxon>Bacteria</taxon>
        <taxon>Pseudomonadati</taxon>
        <taxon>Pseudomonadota</taxon>
        <taxon>Betaproteobacteria</taxon>
        <taxon>Burkholderiales</taxon>
        <taxon>Alcaligenaceae</taxon>
        <taxon>Verticiella</taxon>
    </lineage>
</organism>
<accession>A0A556B025</accession>
<protein>
    <recommendedName>
        <fullName evidence="1">Ubiquinone biosynthesis accessory factor UbiK</fullName>
    </recommendedName>
</protein>
<evidence type="ECO:0000256" key="1">
    <source>
        <dbReference type="HAMAP-Rule" id="MF_02216"/>
    </source>
</evidence>
<comment type="caution">
    <text evidence="2">The sequence shown here is derived from an EMBL/GenBank/DDBJ whole genome shotgun (WGS) entry which is preliminary data.</text>
</comment>
<dbReference type="PANTHER" id="PTHR38040:SF1">
    <property type="entry name" value="UBIQUINONE BIOSYNTHESIS ACCESSORY FACTOR UBIK"/>
    <property type="match status" value="1"/>
</dbReference>